<accession>A0A2V1ACJ9</accession>
<protein>
    <submittedName>
        <fullName evidence="2">Uncharacterized protein</fullName>
    </submittedName>
</protein>
<evidence type="ECO:0000313" key="2">
    <source>
        <dbReference type="EMBL" id="PVH15749.1"/>
    </source>
</evidence>
<comment type="caution">
    <text evidence="2">The sequence shown here is derived from an EMBL/GenBank/DDBJ whole genome shotgun (WGS) entry which is preliminary data.</text>
</comment>
<dbReference type="GeneID" id="37003598"/>
<proteinExistence type="predicted"/>
<dbReference type="RefSeq" id="XP_025336689.1">
    <property type="nucleotide sequence ID" value="XM_025482071.1"/>
</dbReference>
<dbReference type="EMBL" id="PKFP01000003">
    <property type="protein sequence ID" value="PVH15749.1"/>
    <property type="molecule type" value="Genomic_DNA"/>
</dbReference>
<feature type="compositionally biased region" description="Basic residues" evidence="1">
    <location>
        <begin position="167"/>
        <end position="178"/>
    </location>
</feature>
<dbReference type="AlphaFoldDB" id="A0A2V1ACJ9"/>
<name>A0A2V1ACJ9_9ASCO</name>
<organism evidence="2 3">
    <name type="scientific">Candidozyma duobushaemuli</name>
    <dbReference type="NCBI Taxonomy" id="1231522"/>
    <lineage>
        <taxon>Eukaryota</taxon>
        <taxon>Fungi</taxon>
        <taxon>Dikarya</taxon>
        <taxon>Ascomycota</taxon>
        <taxon>Saccharomycotina</taxon>
        <taxon>Pichiomycetes</taxon>
        <taxon>Metschnikowiaceae</taxon>
        <taxon>Candidozyma</taxon>
    </lineage>
</organism>
<dbReference type="Proteomes" id="UP000244406">
    <property type="component" value="Unassembled WGS sequence"/>
</dbReference>
<keyword evidence="3" id="KW-1185">Reference proteome</keyword>
<evidence type="ECO:0000313" key="3">
    <source>
        <dbReference type="Proteomes" id="UP000244406"/>
    </source>
</evidence>
<feature type="compositionally biased region" description="Pro residues" evidence="1">
    <location>
        <begin position="179"/>
        <end position="200"/>
    </location>
</feature>
<gene>
    <name evidence="2" type="ORF">CXQ87_003598</name>
</gene>
<sequence>MYSYPPVPYSHGNPAYDGCPSPGHTFSAWELSEYGPYHHLSEACNPYLPNPFPGSKRYKPGDVWEGDPRVQGYPNPYQVHGSLNDSFGNGSFNGAIAPTLPIPGSTGSGWEGEFGFDVNGNRGFKETGSNGKEWLNLGVPSDDHFLFNHEPVVERYTNGVRDEPTNSHKRRPRRRRRPSPPPPLIPPPPQYPPPPPPPLLPKARSADALLQSVTTFSPTAADLNLHDRHFFPKTYTEERLQAVLAGNHPIGLTP</sequence>
<evidence type="ECO:0000256" key="1">
    <source>
        <dbReference type="SAM" id="MobiDB-lite"/>
    </source>
</evidence>
<reference evidence="2 3" key="1">
    <citation type="submission" date="2017-12" db="EMBL/GenBank/DDBJ databases">
        <title>Genome Sequence of the Amphotericin B-resistant Candida duobushaemulonii strain, B09383.</title>
        <authorList>
            <person name="Chow N.A."/>
            <person name="Gade L."/>
            <person name="Batra D."/>
            <person name="Rowe L.A."/>
            <person name="Loparev V.N."/>
            <person name="Litvintseva A.P."/>
        </authorList>
    </citation>
    <scope>NUCLEOTIDE SEQUENCE [LARGE SCALE GENOMIC DNA]</scope>
    <source>
        <strain evidence="2 3">B09383</strain>
    </source>
</reference>
<feature type="region of interest" description="Disordered" evidence="1">
    <location>
        <begin position="156"/>
        <end position="203"/>
    </location>
</feature>
<dbReference type="VEuPathDB" id="FungiDB:CXQ87_003598"/>